<dbReference type="GO" id="GO:0000781">
    <property type="term" value="C:chromosome, telomeric region"/>
    <property type="evidence" value="ECO:0007669"/>
    <property type="project" value="UniProtKB-SubCell"/>
</dbReference>
<dbReference type="GO" id="GO:0005697">
    <property type="term" value="C:telomerase holoenzyme complex"/>
    <property type="evidence" value="ECO:0007669"/>
    <property type="project" value="InterPro"/>
</dbReference>
<feature type="compositionally biased region" description="Low complexity" evidence="6">
    <location>
        <begin position="410"/>
        <end position="429"/>
    </location>
</feature>
<evidence type="ECO:0000256" key="3">
    <source>
        <dbReference type="ARBA" id="ARBA00022454"/>
    </source>
</evidence>
<dbReference type="InterPro" id="IPR019437">
    <property type="entry name" value="TPP1/Est3"/>
</dbReference>
<feature type="region of interest" description="Disordered" evidence="6">
    <location>
        <begin position="235"/>
        <end position="268"/>
    </location>
</feature>
<dbReference type="OMA" id="ARWQIVE"/>
<evidence type="ECO:0000256" key="1">
    <source>
        <dbReference type="ARBA" id="ARBA00004123"/>
    </source>
</evidence>
<organism evidence="8 9">
    <name type="scientific">Hypholoma sublateritium (strain FD-334 SS-4)</name>
    <dbReference type="NCBI Taxonomy" id="945553"/>
    <lineage>
        <taxon>Eukaryota</taxon>
        <taxon>Fungi</taxon>
        <taxon>Dikarya</taxon>
        <taxon>Basidiomycota</taxon>
        <taxon>Agaricomycotina</taxon>
        <taxon>Agaricomycetes</taxon>
        <taxon>Agaricomycetidae</taxon>
        <taxon>Agaricales</taxon>
        <taxon>Agaricineae</taxon>
        <taxon>Strophariaceae</taxon>
        <taxon>Hypholoma</taxon>
    </lineage>
</organism>
<keyword evidence="3" id="KW-0158">Chromosome</keyword>
<comment type="subcellular location">
    <subcellularLocation>
        <location evidence="2">Chromosome</location>
        <location evidence="2">Telomere</location>
    </subcellularLocation>
    <subcellularLocation>
        <location evidence="1">Nucleus</location>
    </subcellularLocation>
</comment>
<feature type="compositionally biased region" description="Polar residues" evidence="6">
    <location>
        <begin position="439"/>
        <end position="448"/>
    </location>
</feature>
<evidence type="ECO:0000256" key="4">
    <source>
        <dbReference type="ARBA" id="ARBA00022895"/>
    </source>
</evidence>
<protein>
    <recommendedName>
        <fullName evidence="7">Shelterin complex subunit TPP1/Est3 domain-containing protein</fullName>
    </recommendedName>
</protein>
<sequence length="548" mass="60024">MSDSLTPWILPYLLESAETYGAQISTIPPFEKKKKVQIIEFLTFGSDAQDTYIWARVSDKQHTVPLKCSKDAVAEFSRMQNTRLTQQKGAIVTIKKFRPIFTRIPGLDGGKPSKGSYLALECDSVSLLGSAGESTFGNPKPINNHPDMHAWSEGLDHPGGAGNILKERKQESQVHDKATDVSSKQSLMLPPPPFAPHPQVSVAETRPLPLKTVAVTDLASYRARWQIVEKNTCYRHPPEQNDANSSLAMEVDVTEDSSTRPEIDSQSLLEVEAVESSTQPEINFQSFLEDPKVASPQATRSRSGTPLTSWETSPQVVKTDEIRHTNTTVSSLAPPTPAQRIKRPIATPDGTPSSSYPLGNETADIDMNISSSQVVSAVQGRPVVPRKVPRPTSPQPRHTTGPERVLVPNSDTSGTQSQSLTQSQSQSQSRPSEYEMQADASSSRNNAPQKDVAMDIDGVKKHRRSDISRAKSDPSSATSPRGERRTPEKRAGNRVQTKIPAVVVDDSSSSSDDVDIDNPLPWTMSLTQIRDVILRAETLRSGLHNIFT</sequence>
<dbReference type="GO" id="GO:0007004">
    <property type="term" value="P:telomere maintenance via telomerase"/>
    <property type="evidence" value="ECO:0007669"/>
    <property type="project" value="InterPro"/>
</dbReference>
<dbReference type="OrthoDB" id="3144405at2759"/>
<proteinExistence type="predicted"/>
<feature type="region of interest" description="Disordered" evidence="6">
    <location>
        <begin position="284"/>
        <end position="497"/>
    </location>
</feature>
<feature type="compositionally biased region" description="Basic and acidic residues" evidence="6">
    <location>
        <begin position="165"/>
        <end position="179"/>
    </location>
</feature>
<feature type="domain" description="Shelterin complex subunit TPP1/Est3" evidence="7">
    <location>
        <begin position="5"/>
        <end position="98"/>
    </location>
</feature>
<evidence type="ECO:0000256" key="6">
    <source>
        <dbReference type="SAM" id="MobiDB-lite"/>
    </source>
</evidence>
<keyword evidence="5" id="KW-0539">Nucleus</keyword>
<feature type="compositionally biased region" description="Basic and acidic residues" evidence="6">
    <location>
        <begin position="146"/>
        <end position="156"/>
    </location>
</feature>
<name>A0A0D2LJG2_HYPSF</name>
<dbReference type="Pfam" id="PF10341">
    <property type="entry name" value="TPP1"/>
    <property type="match status" value="1"/>
</dbReference>
<keyword evidence="4" id="KW-0779">Telomere</keyword>
<evidence type="ECO:0000256" key="2">
    <source>
        <dbReference type="ARBA" id="ARBA00004574"/>
    </source>
</evidence>
<reference evidence="9" key="1">
    <citation type="submission" date="2014-04" db="EMBL/GenBank/DDBJ databases">
        <title>Evolutionary Origins and Diversification of the Mycorrhizal Mutualists.</title>
        <authorList>
            <consortium name="DOE Joint Genome Institute"/>
            <consortium name="Mycorrhizal Genomics Consortium"/>
            <person name="Kohler A."/>
            <person name="Kuo A."/>
            <person name="Nagy L.G."/>
            <person name="Floudas D."/>
            <person name="Copeland A."/>
            <person name="Barry K.W."/>
            <person name="Cichocki N."/>
            <person name="Veneault-Fourrey C."/>
            <person name="LaButti K."/>
            <person name="Lindquist E.A."/>
            <person name="Lipzen A."/>
            <person name="Lundell T."/>
            <person name="Morin E."/>
            <person name="Murat C."/>
            <person name="Riley R."/>
            <person name="Ohm R."/>
            <person name="Sun H."/>
            <person name="Tunlid A."/>
            <person name="Henrissat B."/>
            <person name="Grigoriev I.V."/>
            <person name="Hibbett D.S."/>
            <person name="Martin F."/>
        </authorList>
    </citation>
    <scope>NUCLEOTIDE SEQUENCE [LARGE SCALE GENOMIC DNA]</scope>
    <source>
        <strain evidence="9">FD-334 SS-4</strain>
    </source>
</reference>
<gene>
    <name evidence="8" type="ORF">HYPSUDRAFT_34960</name>
</gene>
<dbReference type="GO" id="GO:0042162">
    <property type="term" value="F:telomeric DNA binding"/>
    <property type="evidence" value="ECO:0007669"/>
    <property type="project" value="InterPro"/>
</dbReference>
<feature type="region of interest" description="Disordered" evidence="6">
    <location>
        <begin position="135"/>
        <end position="200"/>
    </location>
</feature>
<accession>A0A0D2LJG2</accession>
<evidence type="ECO:0000313" key="9">
    <source>
        <dbReference type="Proteomes" id="UP000054270"/>
    </source>
</evidence>
<evidence type="ECO:0000259" key="7">
    <source>
        <dbReference type="Pfam" id="PF10341"/>
    </source>
</evidence>
<feature type="compositionally biased region" description="Polar residues" evidence="6">
    <location>
        <begin position="296"/>
        <end position="316"/>
    </location>
</feature>
<feature type="compositionally biased region" description="Basic and acidic residues" evidence="6">
    <location>
        <begin position="481"/>
        <end position="491"/>
    </location>
</feature>
<keyword evidence="9" id="KW-1185">Reference proteome</keyword>
<dbReference type="AlphaFoldDB" id="A0A0D2LJG2"/>
<evidence type="ECO:0000313" key="8">
    <source>
        <dbReference type="EMBL" id="KJA27812.1"/>
    </source>
</evidence>
<dbReference type="Proteomes" id="UP000054270">
    <property type="component" value="Unassembled WGS sequence"/>
</dbReference>
<dbReference type="EMBL" id="KN817523">
    <property type="protein sequence ID" value="KJA27812.1"/>
    <property type="molecule type" value="Genomic_DNA"/>
</dbReference>
<evidence type="ECO:0000256" key="5">
    <source>
        <dbReference type="ARBA" id="ARBA00023242"/>
    </source>
</evidence>